<dbReference type="InterPro" id="IPR005454">
    <property type="entry name" value="Profilin1/2/3_vertebrate"/>
</dbReference>
<dbReference type="GO" id="GO:0030036">
    <property type="term" value="P:actin cytoskeleton organization"/>
    <property type="evidence" value="ECO:0007669"/>
    <property type="project" value="InterPro"/>
</dbReference>
<dbReference type="Pfam" id="PF00235">
    <property type="entry name" value="Profilin"/>
    <property type="match status" value="1"/>
</dbReference>
<evidence type="ECO:0000256" key="4">
    <source>
        <dbReference type="ARBA" id="ARBA00023212"/>
    </source>
</evidence>
<keyword evidence="3" id="KW-0963">Cytoplasm</keyword>
<accession>A0A8J6FMP4</accession>
<keyword evidence="5" id="KW-0009">Actin-binding</keyword>
<dbReference type="GO" id="GO:0032233">
    <property type="term" value="P:positive regulation of actin filament bundle assembly"/>
    <property type="evidence" value="ECO:0007669"/>
    <property type="project" value="TreeGrafter"/>
</dbReference>
<proteinExistence type="inferred from homology"/>
<comment type="caution">
    <text evidence="6">The sequence shown here is derived from an EMBL/GenBank/DDBJ whole genome shotgun (WGS) entry which is preliminary data.</text>
</comment>
<evidence type="ECO:0000256" key="5">
    <source>
        <dbReference type="RuleBase" id="RU003909"/>
    </source>
</evidence>
<dbReference type="InterPro" id="IPR048278">
    <property type="entry name" value="PFN"/>
</dbReference>
<evidence type="ECO:0000313" key="7">
    <source>
        <dbReference type="Proteomes" id="UP000770717"/>
    </source>
</evidence>
<keyword evidence="4" id="KW-0206">Cytoskeleton</keyword>
<reference evidence="6" key="1">
    <citation type="thesis" date="2020" institute="ProQuest LLC" country="789 East Eisenhower Parkway, Ann Arbor, MI, USA">
        <title>Comparative Genomics and Chromosome Evolution.</title>
        <authorList>
            <person name="Mudd A.B."/>
        </authorList>
    </citation>
    <scope>NUCLEOTIDE SEQUENCE</scope>
    <source>
        <strain evidence="6">HN-11 Male</strain>
        <tissue evidence="6">Kidney and liver</tissue>
    </source>
</reference>
<dbReference type="Gene3D" id="3.30.450.30">
    <property type="entry name" value="Dynein light chain 2a, cytoplasmic"/>
    <property type="match status" value="1"/>
</dbReference>
<dbReference type="PANTHER" id="PTHR13936">
    <property type="entry name" value="PROFILIN"/>
    <property type="match status" value="1"/>
</dbReference>
<dbReference type="GO" id="GO:0003779">
    <property type="term" value="F:actin binding"/>
    <property type="evidence" value="ECO:0007669"/>
    <property type="project" value="UniProtKB-KW"/>
</dbReference>
<dbReference type="InterPro" id="IPR005455">
    <property type="entry name" value="PFN_euk"/>
</dbReference>
<dbReference type="EMBL" id="WNTK01000002">
    <property type="protein sequence ID" value="KAG9490768.1"/>
    <property type="molecule type" value="Genomic_DNA"/>
</dbReference>
<name>A0A8J6FMP4_ELECQ</name>
<dbReference type="Proteomes" id="UP000770717">
    <property type="component" value="Unassembled WGS sequence"/>
</dbReference>
<dbReference type="OrthoDB" id="421374at2759"/>
<dbReference type="GO" id="GO:0005737">
    <property type="term" value="C:cytoplasm"/>
    <property type="evidence" value="ECO:0007669"/>
    <property type="project" value="TreeGrafter"/>
</dbReference>
<dbReference type="GO" id="GO:0030833">
    <property type="term" value="P:regulation of actin filament polymerization"/>
    <property type="evidence" value="ECO:0007669"/>
    <property type="project" value="TreeGrafter"/>
</dbReference>
<evidence type="ECO:0000313" key="6">
    <source>
        <dbReference type="EMBL" id="KAG9490768.1"/>
    </source>
</evidence>
<comment type="subcellular location">
    <subcellularLocation>
        <location evidence="1">Cytoplasm</location>
        <location evidence="1">Cytoskeleton</location>
    </subcellularLocation>
</comment>
<dbReference type="AlphaFoldDB" id="A0A8J6FMP4"/>
<evidence type="ECO:0000256" key="1">
    <source>
        <dbReference type="ARBA" id="ARBA00004245"/>
    </source>
</evidence>
<dbReference type="InterPro" id="IPR036140">
    <property type="entry name" value="PFN_sf"/>
</dbReference>
<dbReference type="PANTHER" id="PTHR13936:SF2">
    <property type="entry name" value="PROFILIN-3"/>
    <property type="match status" value="1"/>
</dbReference>
<organism evidence="6 7">
    <name type="scientific">Eleutherodactylus coqui</name>
    <name type="common">Puerto Rican coqui</name>
    <dbReference type="NCBI Taxonomy" id="57060"/>
    <lineage>
        <taxon>Eukaryota</taxon>
        <taxon>Metazoa</taxon>
        <taxon>Chordata</taxon>
        <taxon>Craniata</taxon>
        <taxon>Vertebrata</taxon>
        <taxon>Euteleostomi</taxon>
        <taxon>Amphibia</taxon>
        <taxon>Batrachia</taxon>
        <taxon>Anura</taxon>
        <taxon>Neobatrachia</taxon>
        <taxon>Hyloidea</taxon>
        <taxon>Eleutherodactylidae</taxon>
        <taxon>Eleutherodactylinae</taxon>
        <taxon>Eleutherodactylus</taxon>
        <taxon>Eleutherodactylus</taxon>
    </lineage>
</organism>
<dbReference type="GO" id="GO:0005856">
    <property type="term" value="C:cytoskeleton"/>
    <property type="evidence" value="ECO:0007669"/>
    <property type="project" value="UniProtKB-SubCell"/>
</dbReference>
<sequence length="132" mass="14672">MGEWRTFVSNFLKEEQVEDLAVVDYANNCRVWASKPGGRLAAISPLEVGIIIGQDRKSFLQTGVTIAGKNYCVIRDSLLVPNNGVMDLRSKESDYHSTCIGMSPNVLIFMKGKKGVHGGNLNKRMHDIIKDF</sequence>
<evidence type="ECO:0000256" key="3">
    <source>
        <dbReference type="ARBA" id="ARBA00022490"/>
    </source>
</evidence>
<protein>
    <recommendedName>
        <fullName evidence="5">Profilin</fullName>
    </recommendedName>
</protein>
<gene>
    <name evidence="6" type="ORF">GDO78_006218</name>
</gene>
<comment type="similarity">
    <text evidence="2 5">Belongs to the profilin family.</text>
</comment>
<dbReference type="PRINTS" id="PR01639">
    <property type="entry name" value="PROFILINMAML"/>
</dbReference>
<keyword evidence="7" id="KW-1185">Reference proteome</keyword>
<dbReference type="SUPFAM" id="SSF55770">
    <property type="entry name" value="Profilin (actin-binding protein)"/>
    <property type="match status" value="1"/>
</dbReference>
<dbReference type="SMART" id="SM00392">
    <property type="entry name" value="PROF"/>
    <property type="match status" value="1"/>
</dbReference>
<evidence type="ECO:0000256" key="2">
    <source>
        <dbReference type="ARBA" id="ARBA00010058"/>
    </source>
</evidence>